<name>A0A419I2N5_9PSEU</name>
<feature type="transmembrane region" description="Helical" evidence="9">
    <location>
        <begin position="119"/>
        <end position="139"/>
    </location>
</feature>
<dbReference type="CDD" id="cd06579">
    <property type="entry name" value="TM_PBP1_transp_AraH_like"/>
    <property type="match status" value="1"/>
</dbReference>
<evidence type="ECO:0000256" key="1">
    <source>
        <dbReference type="ARBA" id="ARBA00004651"/>
    </source>
</evidence>
<gene>
    <name evidence="10" type="ORF">D5S19_17895</name>
</gene>
<evidence type="ECO:0000256" key="5">
    <source>
        <dbReference type="ARBA" id="ARBA00022692"/>
    </source>
</evidence>
<evidence type="ECO:0000313" key="11">
    <source>
        <dbReference type="Proteomes" id="UP000285112"/>
    </source>
</evidence>
<feature type="transmembrane region" description="Helical" evidence="9">
    <location>
        <begin position="292"/>
        <end position="314"/>
    </location>
</feature>
<dbReference type="Proteomes" id="UP000285112">
    <property type="component" value="Unassembled WGS sequence"/>
</dbReference>
<comment type="subcellular location">
    <subcellularLocation>
        <location evidence="1">Cell membrane</location>
        <topology evidence="1">Multi-pass membrane protein</topology>
    </subcellularLocation>
</comment>
<dbReference type="RefSeq" id="WP_120024487.1">
    <property type="nucleotide sequence ID" value="NZ_QZFV01000088.1"/>
</dbReference>
<sequence length="342" mass="34826">MTSSLSSPEGDLTMVGEAAPVVRSHSRSDRLWAGVARYGTLVVLLAIVVTMTILEPSTFATYSNVINILNQSSLAAIIAIGLTFALVSGDFDLSIGYTASLSGVVATTLMASAGLSIPLAFLVAIVVAAAIGLVNGLVVTVVGVNALVGTLGIGTIVVGANFAISGGLPTTLDHPSAFVNLTLGKAAGLPYPIYVMAAIAVLSWIVLNRTALGQSMQAVGGNKTAAEFAGLRVTRVRVIAFVLAAVLAAIAGVMLASRTGSAAANGGDAYLLSSYAAAFYGSSVLRDGQFHILGTIVGVITVIVGFNAIALLGLNTYYQYLFQGLLLIVGVGLGTFARRRST</sequence>
<evidence type="ECO:0000313" key="10">
    <source>
        <dbReference type="EMBL" id="RJQ84203.1"/>
    </source>
</evidence>
<feature type="transmembrane region" description="Helical" evidence="9">
    <location>
        <begin position="146"/>
        <end position="168"/>
    </location>
</feature>
<feature type="transmembrane region" description="Helical" evidence="9">
    <location>
        <begin position="35"/>
        <end position="54"/>
    </location>
</feature>
<keyword evidence="5 9" id="KW-0812">Transmembrane</keyword>
<dbReference type="GO" id="GO:0005886">
    <property type="term" value="C:plasma membrane"/>
    <property type="evidence" value="ECO:0007669"/>
    <property type="project" value="UniProtKB-SubCell"/>
</dbReference>
<reference evidence="10 11" key="1">
    <citation type="submission" date="2018-09" db="EMBL/GenBank/DDBJ databases">
        <title>YIM PH 21725 draft genome.</title>
        <authorList>
            <person name="Miao C."/>
        </authorList>
    </citation>
    <scope>NUCLEOTIDE SEQUENCE [LARGE SCALE GENOMIC DNA]</scope>
    <source>
        <strain evidence="11">YIM PH21725</strain>
    </source>
</reference>
<evidence type="ECO:0000256" key="6">
    <source>
        <dbReference type="ARBA" id="ARBA00022989"/>
    </source>
</evidence>
<protein>
    <recommendedName>
        <fullName evidence="8">Autoinducer 2 import system permease protein LsrD</fullName>
    </recommendedName>
</protein>
<dbReference type="OrthoDB" id="9808136at2"/>
<dbReference type="PANTHER" id="PTHR32196">
    <property type="entry name" value="ABC TRANSPORTER PERMEASE PROTEIN YPHD-RELATED-RELATED"/>
    <property type="match status" value="1"/>
</dbReference>
<feature type="transmembrane region" description="Helical" evidence="9">
    <location>
        <begin position="238"/>
        <end position="257"/>
    </location>
</feature>
<dbReference type="Pfam" id="PF02653">
    <property type="entry name" value="BPD_transp_2"/>
    <property type="match status" value="1"/>
</dbReference>
<keyword evidence="11" id="KW-1185">Reference proteome</keyword>
<evidence type="ECO:0000256" key="2">
    <source>
        <dbReference type="ARBA" id="ARBA00022448"/>
    </source>
</evidence>
<organism evidence="10 11">
    <name type="scientific">Amycolatopsis panacis</name>
    <dbReference type="NCBI Taxonomy" id="2340917"/>
    <lineage>
        <taxon>Bacteria</taxon>
        <taxon>Bacillati</taxon>
        <taxon>Actinomycetota</taxon>
        <taxon>Actinomycetes</taxon>
        <taxon>Pseudonocardiales</taxon>
        <taxon>Pseudonocardiaceae</taxon>
        <taxon>Amycolatopsis</taxon>
    </lineage>
</organism>
<dbReference type="GO" id="GO:0022857">
    <property type="term" value="F:transmembrane transporter activity"/>
    <property type="evidence" value="ECO:0007669"/>
    <property type="project" value="InterPro"/>
</dbReference>
<keyword evidence="4" id="KW-0997">Cell inner membrane</keyword>
<evidence type="ECO:0000256" key="3">
    <source>
        <dbReference type="ARBA" id="ARBA00022475"/>
    </source>
</evidence>
<accession>A0A419I2N5</accession>
<evidence type="ECO:0000256" key="7">
    <source>
        <dbReference type="ARBA" id="ARBA00023136"/>
    </source>
</evidence>
<keyword evidence="3" id="KW-1003">Cell membrane</keyword>
<feature type="transmembrane region" description="Helical" evidence="9">
    <location>
        <begin position="66"/>
        <end position="87"/>
    </location>
</feature>
<keyword evidence="7 9" id="KW-0472">Membrane</keyword>
<dbReference type="PANTHER" id="PTHR32196:SF71">
    <property type="entry name" value="AUTOINDUCER 2 IMPORT SYSTEM PERMEASE PROTEIN LSRD"/>
    <property type="match status" value="1"/>
</dbReference>
<feature type="transmembrane region" description="Helical" evidence="9">
    <location>
        <begin position="188"/>
        <end position="207"/>
    </location>
</feature>
<dbReference type="AlphaFoldDB" id="A0A419I2N5"/>
<proteinExistence type="predicted"/>
<keyword evidence="6 9" id="KW-1133">Transmembrane helix</keyword>
<evidence type="ECO:0000256" key="9">
    <source>
        <dbReference type="SAM" id="Phobius"/>
    </source>
</evidence>
<dbReference type="EMBL" id="QZFV01000088">
    <property type="protein sequence ID" value="RJQ84203.1"/>
    <property type="molecule type" value="Genomic_DNA"/>
</dbReference>
<dbReference type="InterPro" id="IPR001851">
    <property type="entry name" value="ABC_transp_permease"/>
</dbReference>
<keyword evidence="2" id="KW-0813">Transport</keyword>
<feature type="transmembrane region" description="Helical" evidence="9">
    <location>
        <begin position="320"/>
        <end position="337"/>
    </location>
</feature>
<feature type="transmembrane region" description="Helical" evidence="9">
    <location>
        <begin position="269"/>
        <end position="285"/>
    </location>
</feature>
<evidence type="ECO:0000256" key="4">
    <source>
        <dbReference type="ARBA" id="ARBA00022519"/>
    </source>
</evidence>
<comment type="caution">
    <text evidence="10">The sequence shown here is derived from an EMBL/GenBank/DDBJ whole genome shotgun (WGS) entry which is preliminary data.</text>
</comment>
<evidence type="ECO:0000256" key="8">
    <source>
        <dbReference type="ARBA" id="ARBA00039381"/>
    </source>
</evidence>